<dbReference type="GO" id="GO:0032259">
    <property type="term" value="P:methylation"/>
    <property type="evidence" value="ECO:0007669"/>
    <property type="project" value="UniProtKB-KW"/>
</dbReference>
<dbReference type="Pfam" id="PF13649">
    <property type="entry name" value="Methyltransf_25"/>
    <property type="match status" value="1"/>
</dbReference>
<evidence type="ECO:0000313" key="3">
    <source>
        <dbReference type="Proteomes" id="UP000198769"/>
    </source>
</evidence>
<organism evidence="2 3">
    <name type="scientific">Chryseobacterium oleae</name>
    <dbReference type="NCBI Taxonomy" id="491207"/>
    <lineage>
        <taxon>Bacteria</taxon>
        <taxon>Pseudomonadati</taxon>
        <taxon>Bacteroidota</taxon>
        <taxon>Flavobacteriia</taxon>
        <taxon>Flavobacteriales</taxon>
        <taxon>Weeksellaceae</taxon>
        <taxon>Chryseobacterium group</taxon>
        <taxon>Chryseobacterium</taxon>
    </lineage>
</organism>
<dbReference type="GO" id="GO:0008168">
    <property type="term" value="F:methyltransferase activity"/>
    <property type="evidence" value="ECO:0007669"/>
    <property type="project" value="UniProtKB-KW"/>
</dbReference>
<dbReference type="SUPFAM" id="SSF53335">
    <property type="entry name" value="S-adenosyl-L-methionine-dependent methyltransferases"/>
    <property type="match status" value="1"/>
</dbReference>
<evidence type="ECO:0000259" key="1">
    <source>
        <dbReference type="Pfam" id="PF13649"/>
    </source>
</evidence>
<dbReference type="InterPro" id="IPR041698">
    <property type="entry name" value="Methyltransf_25"/>
</dbReference>
<dbReference type="CDD" id="cd02440">
    <property type="entry name" value="AdoMet_MTases"/>
    <property type="match status" value="1"/>
</dbReference>
<protein>
    <submittedName>
        <fullName evidence="2">Methyltransferase domain-containing protein</fullName>
    </submittedName>
</protein>
<dbReference type="EMBL" id="FOVD01000001">
    <property type="protein sequence ID" value="SFN02846.1"/>
    <property type="molecule type" value="Genomic_DNA"/>
</dbReference>
<dbReference type="Gene3D" id="3.40.50.150">
    <property type="entry name" value="Vaccinia Virus protein VP39"/>
    <property type="match status" value="1"/>
</dbReference>
<evidence type="ECO:0000313" key="2">
    <source>
        <dbReference type="EMBL" id="SFN02846.1"/>
    </source>
</evidence>
<keyword evidence="2" id="KW-0808">Transferase</keyword>
<sequence>MPGPKQAATIMDNSEKLTLDNRFAQMARRAGIIAKTSDPWIRWHAYLTRWTEDACFAIQELMEDMPLPATALDVATGTGTPVLDLAKAWPQCRFEACDIATESIEIARLLAQEEELRHISFKVCAAEELDDPDASFDMLTCFFSLMYLKHTSRAIDQFLRVLKPGGCMVITTWTGDNQLFRLVKDAFAMTDHTYPDGQNPFMFSDSRALKVLFEDKPVSNLQVRARKTVLNWEGNEQELWAFFKDCNPVINTLLSVLSADEREEKEQHIYSLLSGFKIGGNILFEADMLVCSAQNNDLPL</sequence>
<dbReference type="PANTHER" id="PTHR43591:SF24">
    <property type="entry name" value="2-METHOXY-6-POLYPRENYL-1,4-BENZOQUINOL METHYLASE, MITOCHONDRIAL"/>
    <property type="match status" value="1"/>
</dbReference>
<dbReference type="Proteomes" id="UP000198769">
    <property type="component" value="Unassembled WGS sequence"/>
</dbReference>
<dbReference type="PANTHER" id="PTHR43591">
    <property type="entry name" value="METHYLTRANSFERASE"/>
    <property type="match status" value="1"/>
</dbReference>
<proteinExistence type="predicted"/>
<feature type="domain" description="Methyltransferase" evidence="1">
    <location>
        <begin position="72"/>
        <end position="166"/>
    </location>
</feature>
<accession>A0A1I4VPG4</accession>
<keyword evidence="2" id="KW-0489">Methyltransferase</keyword>
<gene>
    <name evidence="2" type="ORF">SAMN05421594_0471</name>
</gene>
<name>A0A1I4VPG4_CHROL</name>
<reference evidence="3" key="1">
    <citation type="submission" date="2016-10" db="EMBL/GenBank/DDBJ databases">
        <authorList>
            <person name="Varghese N."/>
            <person name="Submissions S."/>
        </authorList>
    </citation>
    <scope>NUCLEOTIDE SEQUENCE [LARGE SCALE GENOMIC DNA]</scope>
    <source>
        <strain evidence="3">DSM 25575</strain>
    </source>
</reference>
<dbReference type="InterPro" id="IPR029063">
    <property type="entry name" value="SAM-dependent_MTases_sf"/>
</dbReference>
<keyword evidence="3" id="KW-1185">Reference proteome</keyword>
<dbReference type="AlphaFoldDB" id="A0A1I4VPG4"/>